<evidence type="ECO:0000256" key="3">
    <source>
        <dbReference type="SAM" id="Phobius"/>
    </source>
</evidence>
<feature type="transmembrane region" description="Helical" evidence="3">
    <location>
        <begin position="41"/>
        <end position="62"/>
    </location>
</feature>
<keyword evidence="3" id="KW-0812">Transmembrane</keyword>
<dbReference type="GO" id="GO:0051301">
    <property type="term" value="P:cell division"/>
    <property type="evidence" value="ECO:0007669"/>
    <property type="project" value="UniProtKB-KW"/>
</dbReference>
<keyword evidence="3" id="KW-0472">Membrane</keyword>
<keyword evidence="5" id="KW-1185">Reference proteome</keyword>
<name>A0ABS4GYU7_9BACL</name>
<sequence length="144" mass="16212">MAYMRGNLAVKEKSSERVSQRYRETTKVVTRRSPLPMKEKLVAILTVMVCVAIAGLIIWRYALIYDLNMQIQNADRNITDMKQQVTLLQLQKQKLEDRIAEEAVSLGYVTSDGQQVIDVSPRMDGTTAEESTSKKSVSSSVAQK</sequence>
<keyword evidence="4" id="KW-0132">Cell division</keyword>
<evidence type="ECO:0000256" key="1">
    <source>
        <dbReference type="SAM" id="Coils"/>
    </source>
</evidence>
<keyword evidence="4" id="KW-0131">Cell cycle</keyword>
<keyword evidence="3" id="KW-1133">Transmembrane helix</keyword>
<accession>A0ABS4GYU7</accession>
<comment type="caution">
    <text evidence="4">The sequence shown here is derived from an EMBL/GenBank/DDBJ whole genome shotgun (WGS) entry which is preliminary data.</text>
</comment>
<feature type="compositionally biased region" description="Low complexity" evidence="2">
    <location>
        <begin position="128"/>
        <end position="144"/>
    </location>
</feature>
<evidence type="ECO:0000256" key="2">
    <source>
        <dbReference type="SAM" id="MobiDB-lite"/>
    </source>
</evidence>
<reference evidence="4 5" key="1">
    <citation type="submission" date="2021-03" db="EMBL/GenBank/DDBJ databases">
        <title>Genomic Encyclopedia of Type Strains, Phase IV (KMG-IV): sequencing the most valuable type-strain genomes for metagenomic binning, comparative biology and taxonomic classification.</title>
        <authorList>
            <person name="Goeker M."/>
        </authorList>
    </citation>
    <scope>NUCLEOTIDE SEQUENCE [LARGE SCALE GENOMIC DNA]</scope>
    <source>
        <strain evidence="4 5">DSM 23491</strain>
    </source>
</reference>
<feature type="coiled-coil region" evidence="1">
    <location>
        <begin position="64"/>
        <end position="98"/>
    </location>
</feature>
<dbReference type="EMBL" id="JAGGKP010000001">
    <property type="protein sequence ID" value="MBP1935447.1"/>
    <property type="molecule type" value="Genomic_DNA"/>
</dbReference>
<gene>
    <name evidence="4" type="ORF">J2Z20_000308</name>
</gene>
<evidence type="ECO:0000313" key="5">
    <source>
        <dbReference type="Proteomes" id="UP001519273"/>
    </source>
</evidence>
<keyword evidence="1" id="KW-0175">Coiled coil</keyword>
<dbReference type="Proteomes" id="UP001519273">
    <property type="component" value="Unassembled WGS sequence"/>
</dbReference>
<protein>
    <submittedName>
        <fullName evidence="4">Cell division protein FtsL</fullName>
    </submittedName>
</protein>
<organism evidence="4 5">
    <name type="scientific">Paenibacillus sediminis</name>
    <dbReference type="NCBI Taxonomy" id="664909"/>
    <lineage>
        <taxon>Bacteria</taxon>
        <taxon>Bacillati</taxon>
        <taxon>Bacillota</taxon>
        <taxon>Bacilli</taxon>
        <taxon>Bacillales</taxon>
        <taxon>Paenibacillaceae</taxon>
        <taxon>Paenibacillus</taxon>
    </lineage>
</organism>
<proteinExistence type="predicted"/>
<feature type="region of interest" description="Disordered" evidence="2">
    <location>
        <begin position="119"/>
        <end position="144"/>
    </location>
</feature>
<evidence type="ECO:0000313" key="4">
    <source>
        <dbReference type="EMBL" id="MBP1935447.1"/>
    </source>
</evidence>